<name>A0A5N1IPH6_9BACT</name>
<keyword evidence="2" id="KW-1185">Reference proteome</keyword>
<comment type="caution">
    <text evidence="1">The sequence shown here is derived from an EMBL/GenBank/DDBJ whole genome shotgun (WGS) entry which is preliminary data.</text>
</comment>
<sequence>MPPWWAYKKIAKMLLHNTAGALTAGSKVKMPINGEERFPEVVAALEKAAVCFRCRIKQAAMALA</sequence>
<dbReference type="AlphaFoldDB" id="A0A5N1IPH6"/>
<dbReference type="Proteomes" id="UP000326570">
    <property type="component" value="Unassembled WGS sequence"/>
</dbReference>
<protein>
    <submittedName>
        <fullName evidence="1">Uncharacterized protein</fullName>
    </submittedName>
</protein>
<gene>
    <name evidence="1" type="ORF">F0P94_17090</name>
</gene>
<dbReference type="RefSeq" id="WP_150905312.1">
    <property type="nucleotide sequence ID" value="NZ_VTWT01000011.1"/>
</dbReference>
<organism evidence="1 2">
    <name type="scientific">Adhaeribacter soli</name>
    <dbReference type="NCBI Taxonomy" id="2607655"/>
    <lineage>
        <taxon>Bacteria</taxon>
        <taxon>Pseudomonadati</taxon>
        <taxon>Bacteroidota</taxon>
        <taxon>Cytophagia</taxon>
        <taxon>Cytophagales</taxon>
        <taxon>Hymenobacteraceae</taxon>
        <taxon>Adhaeribacter</taxon>
    </lineage>
</organism>
<evidence type="ECO:0000313" key="1">
    <source>
        <dbReference type="EMBL" id="KAA9325651.1"/>
    </source>
</evidence>
<proteinExistence type="predicted"/>
<reference evidence="1 2" key="1">
    <citation type="submission" date="2019-09" db="EMBL/GenBank/DDBJ databases">
        <title>Genome sequence of Adhaeribacter sp. M2.</title>
        <authorList>
            <person name="Srinivasan S."/>
        </authorList>
    </citation>
    <scope>NUCLEOTIDE SEQUENCE [LARGE SCALE GENOMIC DNA]</scope>
    <source>
        <strain evidence="1 2">M2</strain>
    </source>
</reference>
<accession>A0A5N1IPH6</accession>
<dbReference type="EMBL" id="VTWT01000011">
    <property type="protein sequence ID" value="KAA9325651.1"/>
    <property type="molecule type" value="Genomic_DNA"/>
</dbReference>
<evidence type="ECO:0000313" key="2">
    <source>
        <dbReference type="Proteomes" id="UP000326570"/>
    </source>
</evidence>